<feature type="transmembrane region" description="Helical" evidence="1">
    <location>
        <begin position="276"/>
        <end position="295"/>
    </location>
</feature>
<dbReference type="EMBL" id="MU865310">
    <property type="protein sequence ID" value="KAK4229183.1"/>
    <property type="molecule type" value="Genomic_DNA"/>
</dbReference>
<reference evidence="3" key="2">
    <citation type="submission" date="2023-05" db="EMBL/GenBank/DDBJ databases">
        <authorList>
            <consortium name="Lawrence Berkeley National Laboratory"/>
            <person name="Steindorff A."/>
            <person name="Hensen N."/>
            <person name="Bonometti L."/>
            <person name="Westerberg I."/>
            <person name="Brannstrom I.O."/>
            <person name="Guillou S."/>
            <person name="Cros-Aarteil S."/>
            <person name="Calhoun S."/>
            <person name="Haridas S."/>
            <person name="Kuo A."/>
            <person name="Mondo S."/>
            <person name="Pangilinan J."/>
            <person name="Riley R."/>
            <person name="Labutti K."/>
            <person name="Andreopoulos B."/>
            <person name="Lipzen A."/>
            <person name="Chen C."/>
            <person name="Yanf M."/>
            <person name="Daum C."/>
            <person name="Ng V."/>
            <person name="Clum A."/>
            <person name="Ohm R."/>
            <person name="Martin F."/>
            <person name="Silar P."/>
            <person name="Natvig D."/>
            <person name="Lalanne C."/>
            <person name="Gautier V."/>
            <person name="Ament-Velasquez S.L."/>
            <person name="Kruys A."/>
            <person name="Hutchinson M.I."/>
            <person name="Powell A.J."/>
            <person name="Barry K."/>
            <person name="Miller A.N."/>
            <person name="Grigoriev I.V."/>
            <person name="Debuchy R."/>
            <person name="Gladieux P."/>
            <person name="Thoren M.H."/>
            <person name="Johannesson H."/>
        </authorList>
    </citation>
    <scope>NUCLEOTIDE SEQUENCE</scope>
    <source>
        <strain evidence="3">CBS 990.96</strain>
    </source>
</reference>
<feature type="transmembrane region" description="Helical" evidence="1">
    <location>
        <begin position="425"/>
        <end position="448"/>
    </location>
</feature>
<feature type="chain" id="PRO_5043035074" evidence="2">
    <location>
        <begin position="23"/>
        <end position="620"/>
    </location>
</feature>
<dbReference type="AlphaFoldDB" id="A0AAN7BTA2"/>
<feature type="transmembrane region" description="Helical" evidence="1">
    <location>
        <begin position="515"/>
        <end position="533"/>
    </location>
</feature>
<keyword evidence="1" id="KW-0472">Membrane</keyword>
<feature type="transmembrane region" description="Helical" evidence="1">
    <location>
        <begin position="460"/>
        <end position="482"/>
    </location>
</feature>
<reference evidence="3" key="1">
    <citation type="journal article" date="2023" name="Mol. Phylogenet. Evol.">
        <title>Genome-scale phylogeny and comparative genomics of the fungal order Sordariales.</title>
        <authorList>
            <person name="Hensen N."/>
            <person name="Bonometti L."/>
            <person name="Westerberg I."/>
            <person name="Brannstrom I.O."/>
            <person name="Guillou S."/>
            <person name="Cros-Aarteil S."/>
            <person name="Calhoun S."/>
            <person name="Haridas S."/>
            <person name="Kuo A."/>
            <person name="Mondo S."/>
            <person name="Pangilinan J."/>
            <person name="Riley R."/>
            <person name="LaButti K."/>
            <person name="Andreopoulos B."/>
            <person name="Lipzen A."/>
            <person name="Chen C."/>
            <person name="Yan M."/>
            <person name="Daum C."/>
            <person name="Ng V."/>
            <person name="Clum A."/>
            <person name="Steindorff A."/>
            <person name="Ohm R.A."/>
            <person name="Martin F."/>
            <person name="Silar P."/>
            <person name="Natvig D.O."/>
            <person name="Lalanne C."/>
            <person name="Gautier V."/>
            <person name="Ament-Velasquez S.L."/>
            <person name="Kruys A."/>
            <person name="Hutchinson M.I."/>
            <person name="Powell A.J."/>
            <person name="Barry K."/>
            <person name="Miller A.N."/>
            <person name="Grigoriev I.V."/>
            <person name="Debuchy R."/>
            <person name="Gladieux P."/>
            <person name="Hiltunen Thoren M."/>
            <person name="Johannesson H."/>
        </authorList>
    </citation>
    <scope>NUCLEOTIDE SEQUENCE</scope>
    <source>
        <strain evidence="3">CBS 990.96</strain>
    </source>
</reference>
<keyword evidence="1" id="KW-0812">Transmembrane</keyword>
<feature type="transmembrane region" description="Helical" evidence="1">
    <location>
        <begin position="573"/>
        <end position="591"/>
    </location>
</feature>
<evidence type="ECO:0000256" key="2">
    <source>
        <dbReference type="SAM" id="SignalP"/>
    </source>
</evidence>
<name>A0AAN7BTA2_9PEZI</name>
<evidence type="ECO:0000256" key="1">
    <source>
        <dbReference type="SAM" id="Phobius"/>
    </source>
</evidence>
<accession>A0AAN7BTA2</accession>
<protein>
    <submittedName>
        <fullName evidence="3">Uncharacterized protein</fullName>
    </submittedName>
</protein>
<organism evidence="3 4">
    <name type="scientific">Podospora fimiseda</name>
    <dbReference type="NCBI Taxonomy" id="252190"/>
    <lineage>
        <taxon>Eukaryota</taxon>
        <taxon>Fungi</taxon>
        <taxon>Dikarya</taxon>
        <taxon>Ascomycota</taxon>
        <taxon>Pezizomycotina</taxon>
        <taxon>Sordariomycetes</taxon>
        <taxon>Sordariomycetidae</taxon>
        <taxon>Sordariales</taxon>
        <taxon>Podosporaceae</taxon>
        <taxon>Podospora</taxon>
    </lineage>
</organism>
<comment type="caution">
    <text evidence="3">The sequence shown here is derived from an EMBL/GenBank/DDBJ whole genome shotgun (WGS) entry which is preliminary data.</text>
</comment>
<gene>
    <name evidence="3" type="ORF">QBC38DRAFT_118397</name>
</gene>
<proteinExistence type="predicted"/>
<dbReference type="Proteomes" id="UP001301958">
    <property type="component" value="Unassembled WGS sequence"/>
</dbReference>
<keyword evidence="4" id="KW-1185">Reference proteome</keyword>
<keyword evidence="1" id="KW-1133">Transmembrane helix</keyword>
<sequence length="620" mass="69912">MLDFFQTSGALILFFFATPSHAFNWKNNANFSACYANFVSKIPQNCSDERQVCVNNTFGDLTHPGHVYITYDICLAECGDGFGFWDIKDVLLRVSLWVIPAIVLIAHYHFPPLGAYNMICSVAHIVADPIDTLWCLLTRITIRHRLLDRAKEWDLLSAGAIATIWSTYDEFGFQDPSDDFKIALDGLRSIHGYPGDFLGVKHGRLADRSITSRSLEPNLPLGQKLKSFFLSHQSSENMLLEQAQLAIRDLSSDERRLSYHIELTAQRLVFNREETLLPTWVSILGLASAMMGAFVRTWTERLNNQTAHTIATVTLLLFIVPIVKLSGNLGAFTSSTASIDIINTLHKDLEDEFSPEVAALFPPFKNISRLSTQEAGEEEEEGIPLTSLPNTTKQFPRALLLLSWPSIAPYKGLNNSYRPHKPFSLVLLLISTTWILCLSYIPALLISYLTPLKGFSCRSLAWTIIASLWILSLLTSILISFFQQKHHRHSFLTNIIPKLFLSPKKAYRLTNIRDFFVTTIIIIIITAQQLGFYNSCFCRSGELSGVKLSYVNLNPYTDEQFIQGWKMWVPTPGISFLVSLAGVLLIEMWYAKESGGLFVRGRKGREGMLVRVWCLDSTGM</sequence>
<feature type="transmembrane region" description="Helical" evidence="1">
    <location>
        <begin position="307"/>
        <end position="325"/>
    </location>
</feature>
<keyword evidence="2" id="KW-0732">Signal</keyword>
<feature type="signal peptide" evidence="2">
    <location>
        <begin position="1"/>
        <end position="22"/>
    </location>
</feature>
<evidence type="ECO:0000313" key="3">
    <source>
        <dbReference type="EMBL" id="KAK4229183.1"/>
    </source>
</evidence>
<evidence type="ECO:0000313" key="4">
    <source>
        <dbReference type="Proteomes" id="UP001301958"/>
    </source>
</evidence>